<dbReference type="EMBL" id="CADCXV010001109">
    <property type="protein sequence ID" value="CAB0041336.1"/>
    <property type="molecule type" value="Genomic_DNA"/>
</dbReference>
<dbReference type="GO" id="GO:0031490">
    <property type="term" value="F:chromatin DNA binding"/>
    <property type="evidence" value="ECO:0007669"/>
    <property type="project" value="TreeGrafter"/>
</dbReference>
<keyword evidence="4" id="KW-1185">Reference proteome</keyword>
<evidence type="ECO:0000313" key="3">
    <source>
        <dbReference type="EMBL" id="CAB0041336.1"/>
    </source>
</evidence>
<dbReference type="GO" id="GO:0003713">
    <property type="term" value="F:transcription coactivator activity"/>
    <property type="evidence" value="ECO:0007669"/>
    <property type="project" value="InterPro"/>
</dbReference>
<evidence type="ECO:0000259" key="2">
    <source>
        <dbReference type="Pfam" id="PF02893"/>
    </source>
</evidence>
<feature type="compositionally biased region" description="Basic and acidic residues" evidence="1">
    <location>
        <begin position="269"/>
        <end position="280"/>
    </location>
</feature>
<dbReference type="OrthoDB" id="1259151at2759"/>
<dbReference type="Proteomes" id="UP000479190">
    <property type="component" value="Unassembled WGS sequence"/>
</dbReference>
<name>A0A6H5IZH3_9HYME</name>
<protein>
    <recommendedName>
        <fullName evidence="2">GRAM domain-containing protein</fullName>
    </recommendedName>
</protein>
<dbReference type="CDD" id="cd13214">
    <property type="entry name" value="PH-GRAM_WBP2"/>
    <property type="match status" value="1"/>
</dbReference>
<sequence>MSLNTAHANGGVLLHNGEAILLYSDNVTITFHGQEQPEFLGTKKGRMFLTTHRMIFNSKDQRDRMLSFSFPFGTLRDIECKQPVFSANSIQGKCRAQPNGGWIGECKFKFHFNSGGAIEFCQAMMAAAQLASRHGPIDSNDSPPPYQPPPTNWYAAPPPAYQAAPTGYYGWVPPTNAFPNQPPANSVFMTDMPPPYPGINSPYASAAHAAQQHQQMNGMGMTNGNTSASQPQAGVPPAWANPNVNNPNTMSRAGSCKYVYSPTAAECERMRRDSKKDTESHMNNPESSIDDSNKETQSQTNNSENSHLYFDFAILLQESLLDSTDMNNNEPRISPIIDYAY</sequence>
<reference evidence="3 4" key="1">
    <citation type="submission" date="2020-02" db="EMBL/GenBank/DDBJ databases">
        <authorList>
            <person name="Ferguson B K."/>
        </authorList>
    </citation>
    <scope>NUCLEOTIDE SEQUENCE [LARGE SCALE GENOMIC DNA]</scope>
</reference>
<dbReference type="PANTHER" id="PTHR31606">
    <property type="entry name" value="WW DOMAIN BINDING PROTEIN 2, ISOFORM E"/>
    <property type="match status" value="1"/>
</dbReference>
<proteinExistence type="predicted"/>
<dbReference type="GO" id="GO:0005634">
    <property type="term" value="C:nucleus"/>
    <property type="evidence" value="ECO:0007669"/>
    <property type="project" value="TreeGrafter"/>
</dbReference>
<dbReference type="InterPro" id="IPR044852">
    <property type="entry name" value="WBP2-like"/>
</dbReference>
<dbReference type="Gene3D" id="2.30.29.30">
    <property type="entry name" value="Pleckstrin-homology domain (PH domain)/Phosphotyrosine-binding domain (PTB)"/>
    <property type="match status" value="1"/>
</dbReference>
<dbReference type="AlphaFoldDB" id="A0A6H5IZH3"/>
<accession>A0A6H5IZH3</accession>
<dbReference type="InterPro" id="IPR004182">
    <property type="entry name" value="GRAM"/>
</dbReference>
<dbReference type="PANTHER" id="PTHR31606:SF1">
    <property type="entry name" value="WW DOMAIN BINDING PROTEIN 2, ISOFORM E"/>
    <property type="match status" value="1"/>
</dbReference>
<evidence type="ECO:0000256" key="1">
    <source>
        <dbReference type="SAM" id="MobiDB-lite"/>
    </source>
</evidence>
<gene>
    <name evidence="3" type="ORF">TBRA_LOCUS13008</name>
</gene>
<dbReference type="InterPro" id="IPR011993">
    <property type="entry name" value="PH-like_dom_sf"/>
</dbReference>
<dbReference type="Pfam" id="PF02893">
    <property type="entry name" value="GRAM"/>
    <property type="match status" value="1"/>
</dbReference>
<feature type="domain" description="GRAM" evidence="2">
    <location>
        <begin position="36"/>
        <end position="128"/>
    </location>
</feature>
<feature type="region of interest" description="Disordered" evidence="1">
    <location>
        <begin position="269"/>
        <end position="302"/>
    </location>
</feature>
<dbReference type="SUPFAM" id="SSF50729">
    <property type="entry name" value="PH domain-like"/>
    <property type="match status" value="1"/>
</dbReference>
<organism evidence="3 4">
    <name type="scientific">Trichogramma brassicae</name>
    <dbReference type="NCBI Taxonomy" id="86971"/>
    <lineage>
        <taxon>Eukaryota</taxon>
        <taxon>Metazoa</taxon>
        <taxon>Ecdysozoa</taxon>
        <taxon>Arthropoda</taxon>
        <taxon>Hexapoda</taxon>
        <taxon>Insecta</taxon>
        <taxon>Pterygota</taxon>
        <taxon>Neoptera</taxon>
        <taxon>Endopterygota</taxon>
        <taxon>Hymenoptera</taxon>
        <taxon>Apocrita</taxon>
        <taxon>Proctotrupomorpha</taxon>
        <taxon>Chalcidoidea</taxon>
        <taxon>Trichogrammatidae</taxon>
        <taxon>Trichogramma</taxon>
    </lineage>
</organism>
<evidence type="ECO:0000313" key="4">
    <source>
        <dbReference type="Proteomes" id="UP000479190"/>
    </source>
</evidence>